<sequence>MSEKKYILLTHGGAGSKNEYQDGALKAADKGVHAINSGASVMDVVCHAVAELEDDSRFNAGMGSHPRADGSVEMDAAVMDSLGNFGAVAALTGYKNPIHVAKTVTRTQYKVLAGAGAAQFAETTGLEPMTRDQIRATGTDFSTDDSATDTVGCVAFDGQNFAAGLSTGGIKGSLPGRVGDVPLIGCGLYAGTAGAVAATGDGESITMHMTAIRAYQMIERGDQPEKVLEEIMSWFNPDDSPFGLIIINRNGYAGGSNRTMAWAAVSKEK</sequence>
<dbReference type="PANTHER" id="PTHR10188:SF13">
    <property type="entry name" value="ISOASPARTYL PEPTIDASE_L-ASPARAGINASE 2-RELATED"/>
    <property type="match status" value="1"/>
</dbReference>
<dbReference type="SUPFAM" id="SSF56235">
    <property type="entry name" value="N-terminal nucleophile aminohydrolases (Ntn hydrolases)"/>
    <property type="match status" value="1"/>
</dbReference>
<dbReference type="Pfam" id="PF01112">
    <property type="entry name" value="Asparaginase_2"/>
    <property type="match status" value="2"/>
</dbReference>
<protein>
    <submittedName>
        <fullName evidence="1">Isoaspartyl aminopeptidase @ Asp-X dipeptidase</fullName>
        <ecNumber evidence="1">3.4.19.5</ecNumber>
    </submittedName>
</protein>
<dbReference type="InterPro" id="IPR029055">
    <property type="entry name" value="Ntn_hydrolases_N"/>
</dbReference>
<name>A0A3B1D154_9ZZZZ</name>
<dbReference type="GO" id="GO:0004177">
    <property type="term" value="F:aminopeptidase activity"/>
    <property type="evidence" value="ECO:0007669"/>
    <property type="project" value="UniProtKB-KW"/>
</dbReference>
<dbReference type="PANTHER" id="PTHR10188">
    <property type="entry name" value="L-ASPARAGINASE"/>
    <property type="match status" value="1"/>
</dbReference>
<keyword evidence="1" id="KW-0031">Aminopeptidase</keyword>
<proteinExistence type="predicted"/>
<dbReference type="EMBL" id="UOGG01000209">
    <property type="protein sequence ID" value="VAX32561.1"/>
    <property type="molecule type" value="Genomic_DNA"/>
</dbReference>
<keyword evidence="1" id="KW-0378">Hydrolase</keyword>
<keyword evidence="1" id="KW-0645">Protease</keyword>
<evidence type="ECO:0000313" key="1">
    <source>
        <dbReference type="EMBL" id="VAX32561.1"/>
    </source>
</evidence>
<dbReference type="AlphaFoldDB" id="A0A3B1D154"/>
<dbReference type="Gene3D" id="3.60.20.30">
    <property type="entry name" value="(Glycosyl)asparaginase"/>
    <property type="match status" value="1"/>
</dbReference>
<dbReference type="InterPro" id="IPR000246">
    <property type="entry name" value="Peptidase_T2"/>
</dbReference>
<reference evidence="1" key="1">
    <citation type="submission" date="2018-06" db="EMBL/GenBank/DDBJ databases">
        <authorList>
            <person name="Zhirakovskaya E."/>
        </authorList>
    </citation>
    <scope>NUCLEOTIDE SEQUENCE</scope>
</reference>
<dbReference type="GO" id="GO:0008798">
    <property type="term" value="F:beta-aspartyl-peptidase activity"/>
    <property type="evidence" value="ECO:0007669"/>
    <property type="project" value="UniProtKB-EC"/>
</dbReference>
<dbReference type="EC" id="3.4.19.5" evidence="1"/>
<dbReference type="CDD" id="cd04703">
    <property type="entry name" value="Asparaginase_2_like_1"/>
    <property type="match status" value="1"/>
</dbReference>
<accession>A0A3B1D154</accession>
<organism evidence="1">
    <name type="scientific">hydrothermal vent metagenome</name>
    <dbReference type="NCBI Taxonomy" id="652676"/>
    <lineage>
        <taxon>unclassified sequences</taxon>
        <taxon>metagenomes</taxon>
        <taxon>ecological metagenomes</taxon>
    </lineage>
</organism>
<gene>
    <name evidence="1" type="ORF">MNBD_NITROSPINAE05-956</name>
</gene>